<gene>
    <name evidence="7" type="ORF">g.13460</name>
</gene>
<dbReference type="GO" id="GO:0016298">
    <property type="term" value="F:lipase activity"/>
    <property type="evidence" value="ECO:0007669"/>
    <property type="project" value="InterPro"/>
</dbReference>
<dbReference type="InterPro" id="IPR000734">
    <property type="entry name" value="TAG_lipase"/>
</dbReference>
<evidence type="ECO:0000256" key="2">
    <source>
        <dbReference type="ARBA" id="ARBA00010701"/>
    </source>
</evidence>
<keyword evidence="5" id="KW-0732">Signal</keyword>
<dbReference type="GO" id="GO:0005615">
    <property type="term" value="C:extracellular space"/>
    <property type="evidence" value="ECO:0007669"/>
    <property type="project" value="TreeGrafter"/>
</dbReference>
<dbReference type="GO" id="GO:0016042">
    <property type="term" value="P:lipid catabolic process"/>
    <property type="evidence" value="ECO:0007669"/>
    <property type="project" value="TreeGrafter"/>
</dbReference>
<feature type="non-terminal residue" evidence="7">
    <location>
        <position position="1"/>
    </location>
</feature>
<dbReference type="InterPro" id="IPR033906">
    <property type="entry name" value="Lipase_N"/>
</dbReference>
<dbReference type="EMBL" id="GECU01015556">
    <property type="protein sequence ID" value="JAS92150.1"/>
    <property type="molecule type" value="Transcribed_RNA"/>
</dbReference>
<feature type="signal peptide" evidence="5">
    <location>
        <begin position="1"/>
        <end position="15"/>
    </location>
</feature>
<name>A0A1B6IZ79_9HEMI</name>
<dbReference type="PANTHER" id="PTHR11610:SF173">
    <property type="entry name" value="LIPASE DOMAIN-CONTAINING PROTEIN-RELATED"/>
    <property type="match status" value="1"/>
</dbReference>
<dbReference type="PANTHER" id="PTHR11610">
    <property type="entry name" value="LIPASE"/>
    <property type="match status" value="1"/>
</dbReference>
<evidence type="ECO:0000256" key="4">
    <source>
        <dbReference type="RuleBase" id="RU004262"/>
    </source>
</evidence>
<dbReference type="SUPFAM" id="SSF53474">
    <property type="entry name" value="alpha/beta-Hydrolases"/>
    <property type="match status" value="1"/>
</dbReference>
<comment type="similarity">
    <text evidence="2 4">Belongs to the AB hydrolase superfamily. Lipase family.</text>
</comment>
<evidence type="ECO:0000256" key="1">
    <source>
        <dbReference type="ARBA" id="ARBA00004613"/>
    </source>
</evidence>
<dbReference type="GO" id="GO:0017171">
    <property type="term" value="F:serine hydrolase activity"/>
    <property type="evidence" value="ECO:0007669"/>
    <property type="project" value="TreeGrafter"/>
</dbReference>
<dbReference type="Pfam" id="PF00151">
    <property type="entry name" value="Lipase"/>
    <property type="match status" value="1"/>
</dbReference>
<organism evidence="7">
    <name type="scientific">Homalodisca liturata</name>
    <dbReference type="NCBI Taxonomy" id="320908"/>
    <lineage>
        <taxon>Eukaryota</taxon>
        <taxon>Metazoa</taxon>
        <taxon>Ecdysozoa</taxon>
        <taxon>Arthropoda</taxon>
        <taxon>Hexapoda</taxon>
        <taxon>Insecta</taxon>
        <taxon>Pterygota</taxon>
        <taxon>Neoptera</taxon>
        <taxon>Paraneoptera</taxon>
        <taxon>Hemiptera</taxon>
        <taxon>Auchenorrhyncha</taxon>
        <taxon>Membracoidea</taxon>
        <taxon>Cicadellidae</taxon>
        <taxon>Cicadellinae</taxon>
        <taxon>Proconiini</taxon>
        <taxon>Homalodisca</taxon>
    </lineage>
</organism>
<feature type="domain" description="Lipase" evidence="6">
    <location>
        <begin position="71"/>
        <end position="342"/>
    </location>
</feature>
<evidence type="ECO:0000256" key="5">
    <source>
        <dbReference type="SAM" id="SignalP"/>
    </source>
</evidence>
<dbReference type="CDD" id="cd00707">
    <property type="entry name" value="Pancreat_lipase_like"/>
    <property type="match status" value="1"/>
</dbReference>
<accession>A0A1B6IZ79</accession>
<sequence>KAIFIVYCSFPVVWGAVLPIIDETQAPAVQGQLQYHPNMTSMWMVDDYGRTVQVYLTGRPPQNFRNFADVKDNVFYFLYTREYNSAYQLTINDMKKLNSSTFKPNRPTKILIHGFWNNFRSDSVQIMREAYLNHYDVNVLAVDWGALAEGPWYVEAVQHTQPVGQLVGQLVDWLVKSSGAALKDFHLVGHSLGAHVAAFASNSVSSGVIQRITGLDPALPLFSNREPSRRLDPSDAALVDCIHTCGGYLGFYQPLCSFDFYPNGGTASQPGCHWDFTGACSHGRSYRYFSASLTNNFTARSCASIDDMRRRRCSGQTGLMGDLAKYSLPGLYYLETNSNFPYVKT</sequence>
<dbReference type="PRINTS" id="PR00821">
    <property type="entry name" value="TAGLIPASE"/>
</dbReference>
<dbReference type="InterPro" id="IPR029058">
    <property type="entry name" value="AB_hydrolase_fold"/>
</dbReference>
<protein>
    <recommendedName>
        <fullName evidence="6">Lipase domain-containing protein</fullName>
    </recommendedName>
</protein>
<dbReference type="AlphaFoldDB" id="A0A1B6IZ79"/>
<evidence type="ECO:0000313" key="7">
    <source>
        <dbReference type="EMBL" id="JAS92150.1"/>
    </source>
</evidence>
<reference evidence="7" key="1">
    <citation type="submission" date="2015-11" db="EMBL/GenBank/DDBJ databases">
        <title>De novo transcriptome assembly of four potential Pierce s Disease insect vectors from Arizona vineyards.</title>
        <authorList>
            <person name="Tassone E.E."/>
        </authorList>
    </citation>
    <scope>NUCLEOTIDE SEQUENCE</scope>
</reference>
<feature type="chain" id="PRO_5012272256" description="Lipase domain-containing protein" evidence="5">
    <location>
        <begin position="16"/>
        <end position="345"/>
    </location>
</feature>
<dbReference type="FunFam" id="3.40.50.1820:FF:000076">
    <property type="entry name" value="phospholipase A1"/>
    <property type="match status" value="1"/>
</dbReference>
<dbReference type="InterPro" id="IPR013818">
    <property type="entry name" value="Lipase"/>
</dbReference>
<keyword evidence="3" id="KW-0964">Secreted</keyword>
<evidence type="ECO:0000259" key="6">
    <source>
        <dbReference type="Pfam" id="PF00151"/>
    </source>
</evidence>
<comment type="subcellular location">
    <subcellularLocation>
        <location evidence="1">Secreted</location>
    </subcellularLocation>
</comment>
<proteinExistence type="inferred from homology"/>
<dbReference type="Gene3D" id="3.40.50.1820">
    <property type="entry name" value="alpha/beta hydrolase"/>
    <property type="match status" value="1"/>
</dbReference>
<evidence type="ECO:0000256" key="3">
    <source>
        <dbReference type="ARBA" id="ARBA00022525"/>
    </source>
</evidence>